<dbReference type="InterPro" id="IPR050469">
    <property type="entry name" value="Diguanylate_Cyclase"/>
</dbReference>
<reference evidence="7" key="1">
    <citation type="submission" date="2021-06" db="EMBL/GenBank/DDBJ databases">
        <title>Vibrio nov. sp., novel gut bacterium isolated from Yellow Sea oyster.</title>
        <authorList>
            <person name="Muhammad N."/>
            <person name="Nguyen T.H."/>
            <person name="Lee Y.-J."/>
            <person name="Ko J."/>
            <person name="Kim S.-G."/>
        </authorList>
    </citation>
    <scope>NUCLEOTIDE SEQUENCE</scope>
    <source>
        <strain evidence="7">OG9-811</strain>
    </source>
</reference>
<accession>A0A975YNK5</accession>
<dbReference type="GO" id="GO:0043709">
    <property type="term" value="P:cell adhesion involved in single-species biofilm formation"/>
    <property type="evidence" value="ECO:0007669"/>
    <property type="project" value="TreeGrafter"/>
</dbReference>
<keyword evidence="5" id="KW-1133">Transmembrane helix</keyword>
<evidence type="ECO:0000313" key="8">
    <source>
        <dbReference type="Proteomes" id="UP000694232"/>
    </source>
</evidence>
<feature type="domain" description="GGDEF" evidence="6">
    <location>
        <begin position="393"/>
        <end position="523"/>
    </location>
</feature>
<evidence type="ECO:0000256" key="2">
    <source>
        <dbReference type="ARBA" id="ARBA00004533"/>
    </source>
</evidence>
<protein>
    <recommendedName>
        <fullName evidence="3">diguanylate cyclase</fullName>
        <ecNumber evidence="3">2.7.7.65</ecNumber>
    </recommendedName>
</protein>
<evidence type="ECO:0000256" key="5">
    <source>
        <dbReference type="SAM" id="Phobius"/>
    </source>
</evidence>
<dbReference type="SUPFAM" id="SSF103190">
    <property type="entry name" value="Sensory domain-like"/>
    <property type="match status" value="1"/>
</dbReference>
<comment type="subcellular location">
    <subcellularLocation>
        <location evidence="2">Cell inner membrane</location>
    </subcellularLocation>
</comment>
<keyword evidence="5" id="KW-0812">Transmembrane</keyword>
<dbReference type="RefSeq" id="WP_136485016.1">
    <property type="nucleotide sequence ID" value="NZ_CP076643.1"/>
</dbReference>
<feature type="transmembrane region" description="Helical" evidence="5">
    <location>
        <begin position="286"/>
        <end position="308"/>
    </location>
</feature>
<evidence type="ECO:0000259" key="6">
    <source>
        <dbReference type="PROSITE" id="PS50887"/>
    </source>
</evidence>
<dbReference type="Gene3D" id="3.30.70.270">
    <property type="match status" value="1"/>
</dbReference>
<dbReference type="Gene3D" id="3.30.450.20">
    <property type="entry name" value="PAS domain"/>
    <property type="match status" value="1"/>
</dbReference>
<dbReference type="SUPFAM" id="SSF55073">
    <property type="entry name" value="Nucleotide cyclase"/>
    <property type="match status" value="1"/>
</dbReference>
<dbReference type="AlphaFoldDB" id="A0A975YNK5"/>
<dbReference type="Pfam" id="PF22309">
    <property type="entry name" value="HK-GC-Chemotax_sensor"/>
    <property type="match status" value="1"/>
</dbReference>
<dbReference type="NCBIfam" id="TIGR00254">
    <property type="entry name" value="GGDEF"/>
    <property type="match status" value="1"/>
</dbReference>
<dbReference type="KEGG" id="vos:KNV97_20790"/>
<evidence type="ECO:0000256" key="4">
    <source>
        <dbReference type="ARBA" id="ARBA00034247"/>
    </source>
</evidence>
<dbReference type="PROSITE" id="PS50887">
    <property type="entry name" value="GGDEF"/>
    <property type="match status" value="1"/>
</dbReference>
<comment type="cofactor">
    <cofactor evidence="1">
        <name>Mg(2+)</name>
        <dbReference type="ChEBI" id="CHEBI:18420"/>
    </cofactor>
</comment>
<dbReference type="GO" id="GO:0005886">
    <property type="term" value="C:plasma membrane"/>
    <property type="evidence" value="ECO:0007669"/>
    <property type="project" value="UniProtKB-SubCell"/>
</dbReference>
<dbReference type="InterPro" id="IPR043128">
    <property type="entry name" value="Rev_trsase/Diguanyl_cyclase"/>
</dbReference>
<dbReference type="EC" id="2.7.7.65" evidence="3"/>
<keyword evidence="5" id="KW-0472">Membrane</keyword>
<evidence type="ECO:0000256" key="3">
    <source>
        <dbReference type="ARBA" id="ARBA00012528"/>
    </source>
</evidence>
<dbReference type="InterPro" id="IPR029151">
    <property type="entry name" value="Sensor-like_sf"/>
</dbReference>
<keyword evidence="8" id="KW-1185">Reference proteome</keyword>
<dbReference type="InterPro" id="IPR029787">
    <property type="entry name" value="Nucleotide_cyclase"/>
</dbReference>
<dbReference type="InterPro" id="IPR000160">
    <property type="entry name" value="GGDEF_dom"/>
</dbReference>
<dbReference type="PANTHER" id="PTHR45138">
    <property type="entry name" value="REGULATORY COMPONENTS OF SENSORY TRANSDUCTION SYSTEM"/>
    <property type="match status" value="1"/>
</dbReference>
<dbReference type="CDD" id="cd18773">
    <property type="entry name" value="PDC1_HK_sensor"/>
    <property type="match status" value="1"/>
</dbReference>
<dbReference type="CDD" id="cd12912">
    <property type="entry name" value="PDC2_MCP_like"/>
    <property type="match status" value="1"/>
</dbReference>
<dbReference type="EMBL" id="CP076643">
    <property type="protein sequence ID" value="QXO17749.1"/>
    <property type="molecule type" value="Genomic_DNA"/>
</dbReference>
<dbReference type="Pfam" id="PF00990">
    <property type="entry name" value="GGDEF"/>
    <property type="match status" value="1"/>
</dbReference>
<evidence type="ECO:0000313" key="7">
    <source>
        <dbReference type="EMBL" id="QXO17749.1"/>
    </source>
</evidence>
<gene>
    <name evidence="7" type="ORF">KNV97_20790</name>
</gene>
<dbReference type="SMART" id="SM00267">
    <property type="entry name" value="GGDEF"/>
    <property type="match status" value="1"/>
</dbReference>
<dbReference type="FunFam" id="3.30.70.270:FF:000001">
    <property type="entry name" value="Diguanylate cyclase domain protein"/>
    <property type="match status" value="1"/>
</dbReference>
<sequence>MIEVSGDKLNLRRLILLLCLFTAFITLINAFYSMYRVQRELIIANTLASNQVYAEKMAEMTDAFLTSALNQLAFSAAVLSDKIADPELLLAETERLKKQTDSFNSVVVVNADGVIKAIAPQTLPVTGIALTGVNSLQSLTAQKPLITDPFVSPAGNYITSISYPIFSASGHYQGFVSGTIYLEQENMLATLLGKHSYRDGSYLYVVDHNRTLIYHPDHRRIGQVITKNAAINAVARGESGHIETLNVFGTEMLAGYAPVKQSGWGIVAQKPRAEALMVLDDQLLQVVWQSIPIGIVTLIIIWISAIFISKPLWQLASAVKKLESDSSLMDEMKLVKPWYFEAAHLKQSFLRAFGVASNTIDRLQSDSLTDAMTGLLNRRGLEKSIESFTVRQMPFSVLALDLDYFKKVNDTYGHDAGDELLREVSSLMKQQAREQDIVCRAGGEEFILLLSNTHIARAYEVAERIRASVANHSFTMVPAITISIGVAYWSAGDEAIESVMKKADMALYQAKHNGRNRTEMSDC</sequence>
<dbReference type="GO" id="GO:0052621">
    <property type="term" value="F:diguanylate cyclase activity"/>
    <property type="evidence" value="ECO:0007669"/>
    <property type="project" value="UniProtKB-EC"/>
</dbReference>
<dbReference type="PANTHER" id="PTHR45138:SF9">
    <property type="entry name" value="DIGUANYLATE CYCLASE DGCM-RELATED"/>
    <property type="match status" value="1"/>
</dbReference>
<evidence type="ECO:0000256" key="1">
    <source>
        <dbReference type="ARBA" id="ARBA00001946"/>
    </source>
</evidence>
<dbReference type="CDD" id="cd01949">
    <property type="entry name" value="GGDEF"/>
    <property type="match status" value="1"/>
</dbReference>
<dbReference type="InterPro" id="IPR054513">
    <property type="entry name" value="Dret_0059-like_sensor"/>
</dbReference>
<organism evidence="7 8">
    <name type="scientific">Vibrio ostreae</name>
    <dbReference type="NCBI Taxonomy" id="2841925"/>
    <lineage>
        <taxon>Bacteria</taxon>
        <taxon>Pseudomonadati</taxon>
        <taxon>Pseudomonadota</taxon>
        <taxon>Gammaproteobacteria</taxon>
        <taxon>Vibrionales</taxon>
        <taxon>Vibrionaceae</taxon>
        <taxon>Vibrio</taxon>
    </lineage>
</organism>
<comment type="catalytic activity">
    <reaction evidence="4">
        <text>2 GTP = 3',3'-c-di-GMP + 2 diphosphate</text>
        <dbReference type="Rhea" id="RHEA:24898"/>
        <dbReference type="ChEBI" id="CHEBI:33019"/>
        <dbReference type="ChEBI" id="CHEBI:37565"/>
        <dbReference type="ChEBI" id="CHEBI:58805"/>
        <dbReference type="EC" id="2.7.7.65"/>
    </reaction>
</comment>
<dbReference type="Proteomes" id="UP000694232">
    <property type="component" value="Chromosome 1"/>
</dbReference>
<proteinExistence type="predicted"/>
<dbReference type="GO" id="GO:1902201">
    <property type="term" value="P:negative regulation of bacterial-type flagellum-dependent cell motility"/>
    <property type="evidence" value="ECO:0007669"/>
    <property type="project" value="TreeGrafter"/>
</dbReference>
<name>A0A975YNK5_9VIBR</name>